<dbReference type="AlphaFoldDB" id="A0A7X6IAE6"/>
<gene>
    <name evidence="2" type="ORF">MNODULE_06210</name>
</gene>
<sequence>MGFLDFIQSTLQAGVNQTGLSPLAAKGVGVVLLLLLLLFAVRFPGKFLKFLVVVSIFFALSYVAFDVIQLGSERSQQIEKNQPSLTPE</sequence>
<evidence type="ECO:0000256" key="1">
    <source>
        <dbReference type="SAM" id="Phobius"/>
    </source>
</evidence>
<organism evidence="2 3">
    <name type="scientific">Candidatus Manganitrophus noduliformans</name>
    <dbReference type="NCBI Taxonomy" id="2606439"/>
    <lineage>
        <taxon>Bacteria</taxon>
        <taxon>Pseudomonadati</taxon>
        <taxon>Nitrospirota</taxon>
        <taxon>Nitrospiria</taxon>
        <taxon>Candidatus Troglogloeales</taxon>
        <taxon>Candidatus Manganitrophaceae</taxon>
        <taxon>Candidatus Manganitrophus</taxon>
    </lineage>
</organism>
<proteinExistence type="predicted"/>
<name>A0A7X6IAE6_9BACT</name>
<keyword evidence="1" id="KW-0812">Transmembrane</keyword>
<feature type="transmembrane region" description="Helical" evidence="1">
    <location>
        <begin position="47"/>
        <end position="65"/>
    </location>
</feature>
<dbReference type="EMBL" id="VTOW01000001">
    <property type="protein sequence ID" value="NKE70330.1"/>
    <property type="molecule type" value="Genomic_DNA"/>
</dbReference>
<keyword evidence="3" id="KW-1185">Reference proteome</keyword>
<feature type="transmembrane region" description="Helical" evidence="1">
    <location>
        <begin position="20"/>
        <end position="40"/>
    </location>
</feature>
<reference evidence="2 3" key="1">
    <citation type="journal article" date="2020" name="Nature">
        <title>Bacterial chemolithoautotrophy via manganese oxidation.</title>
        <authorList>
            <person name="Yu H."/>
            <person name="Leadbetter J.R."/>
        </authorList>
    </citation>
    <scope>NUCLEOTIDE SEQUENCE [LARGE SCALE GENOMIC DNA]</scope>
    <source>
        <strain evidence="2 3">Mn-1</strain>
    </source>
</reference>
<dbReference type="Proteomes" id="UP000534783">
    <property type="component" value="Unassembled WGS sequence"/>
</dbReference>
<accession>A0A7X6IAE6</accession>
<evidence type="ECO:0000313" key="3">
    <source>
        <dbReference type="Proteomes" id="UP000534783"/>
    </source>
</evidence>
<keyword evidence="1" id="KW-1133">Transmembrane helix</keyword>
<comment type="caution">
    <text evidence="2">The sequence shown here is derived from an EMBL/GenBank/DDBJ whole genome shotgun (WGS) entry which is preliminary data.</text>
</comment>
<keyword evidence="1" id="KW-0472">Membrane</keyword>
<protein>
    <submittedName>
        <fullName evidence="2">Uncharacterized protein</fullName>
    </submittedName>
</protein>
<dbReference type="RefSeq" id="WP_168058586.1">
    <property type="nucleotide sequence ID" value="NZ_VTOW01000001.1"/>
</dbReference>
<evidence type="ECO:0000313" key="2">
    <source>
        <dbReference type="EMBL" id="NKE70330.1"/>
    </source>
</evidence>